<dbReference type="InterPro" id="IPR050857">
    <property type="entry name" value="D-2-hydroxyacid_DH"/>
</dbReference>
<reference evidence="8" key="1">
    <citation type="journal article" date="2014" name="BMC Genomics">
        <title>Genome sequencing of two Neorhizobium galegae strains reveals a noeT gene responsible for the unusual acetylation of the nodulation factors.</title>
        <authorList>
            <person name="Osterman J."/>
            <person name="Marsh J."/>
            <person name="Laine P.K."/>
            <person name="Zeng Z."/>
            <person name="Alatalo E."/>
            <person name="Sullivan J.T."/>
            <person name="Young J.P."/>
            <person name="Thomas-Oates J."/>
            <person name="Paulin L."/>
            <person name="Lindstrom K."/>
        </authorList>
    </citation>
    <scope>NUCLEOTIDE SEQUENCE [LARGE SCALE GENOMIC DNA]</scope>
    <source>
        <strain evidence="8">HAMBI 540</strain>
    </source>
</reference>
<dbReference type="HOGENOM" id="CLU_019796_1_3_5"/>
<evidence type="ECO:0000313" key="7">
    <source>
        <dbReference type="EMBL" id="CDN51953.1"/>
    </source>
</evidence>
<evidence type="ECO:0000259" key="6">
    <source>
        <dbReference type="Pfam" id="PF02826"/>
    </source>
</evidence>
<dbReference type="InterPro" id="IPR006140">
    <property type="entry name" value="D-isomer_DH_NAD-bd"/>
</dbReference>
<organism evidence="7 8">
    <name type="scientific">Neorhizobium galegae bv. orientalis str. HAMBI 540</name>
    <dbReference type="NCBI Taxonomy" id="1028800"/>
    <lineage>
        <taxon>Bacteria</taxon>
        <taxon>Pseudomonadati</taxon>
        <taxon>Pseudomonadota</taxon>
        <taxon>Alphaproteobacteria</taxon>
        <taxon>Hyphomicrobiales</taxon>
        <taxon>Rhizobiaceae</taxon>
        <taxon>Rhizobium/Agrobacterium group</taxon>
        <taxon>Neorhizobium</taxon>
    </lineage>
</organism>
<accession>A0A068T0P1</accession>
<geneLocation type="plasmid" evidence="8">
    <name>II</name>
</geneLocation>
<dbReference type="SUPFAM" id="SSF52283">
    <property type="entry name" value="Formate/glycerate dehydrogenase catalytic domain-like"/>
    <property type="match status" value="1"/>
</dbReference>
<gene>
    <name evidence="7" type="ORF">RG540_PA12770</name>
</gene>
<dbReference type="Pfam" id="PF00389">
    <property type="entry name" value="2-Hacid_dh"/>
    <property type="match status" value="1"/>
</dbReference>
<name>A0A068T0P1_NEOGA</name>
<dbReference type="AlphaFoldDB" id="A0A068T0P1"/>
<evidence type="ECO:0000256" key="1">
    <source>
        <dbReference type="ARBA" id="ARBA00005854"/>
    </source>
</evidence>
<dbReference type="InterPro" id="IPR029753">
    <property type="entry name" value="D-isomer_DH_CS"/>
</dbReference>
<dbReference type="GeneID" id="24260658"/>
<keyword evidence="7" id="KW-0614">Plasmid</keyword>
<dbReference type="InterPro" id="IPR036291">
    <property type="entry name" value="NAD(P)-bd_dom_sf"/>
</dbReference>
<evidence type="ECO:0000259" key="5">
    <source>
        <dbReference type="Pfam" id="PF00389"/>
    </source>
</evidence>
<proteinExistence type="inferred from homology"/>
<dbReference type="PROSITE" id="PS00671">
    <property type="entry name" value="D_2_HYDROXYACID_DH_3"/>
    <property type="match status" value="1"/>
</dbReference>
<evidence type="ECO:0000256" key="2">
    <source>
        <dbReference type="ARBA" id="ARBA00023002"/>
    </source>
</evidence>
<dbReference type="Pfam" id="PF02826">
    <property type="entry name" value="2-Hacid_dh_C"/>
    <property type="match status" value="1"/>
</dbReference>
<dbReference type="KEGG" id="ngg:RG540_PA12770"/>
<evidence type="ECO:0000313" key="8">
    <source>
        <dbReference type="Proteomes" id="UP000028181"/>
    </source>
</evidence>
<dbReference type="eggNOG" id="COG1052">
    <property type="taxonomic scope" value="Bacteria"/>
</dbReference>
<evidence type="ECO:0000256" key="3">
    <source>
        <dbReference type="ARBA" id="ARBA00023027"/>
    </source>
</evidence>
<dbReference type="PANTHER" id="PTHR42789">
    <property type="entry name" value="D-ISOMER SPECIFIC 2-HYDROXYACID DEHYDROGENASE FAMILY PROTEIN (AFU_ORTHOLOGUE AFUA_6G10090)"/>
    <property type="match status" value="1"/>
</dbReference>
<sequence>MIILLDEAYREGVGHRFDGHDVRYFPSSITDPHALAEAMRPADVVGFRRVLPFAFQRDMVTEAPNLKFVHRSGSGADWFDLGLLSKLGILVAVNSGFNSPSVAEHTVLLTLLTLRRSLDFIDSMREGKWLRDLPGAQPFMLNGRTVGIIGVGAVGGKVARALLGLEARVICYQRDREVALPAGAQWAELDAIFSTADVISLHVPLVEETRQMIDRRALGLMKPTTVLINTSRGQIVDQAAMIEALQTGGLRAAGLDVFEDEPLAPDHVLRSMPNVITTPHVGGAGIEIVERQVEGTLSNIALYLSGARPERLVNPEILKRNVLRARHLMISAI</sequence>
<keyword evidence="8" id="KW-1185">Reference proteome</keyword>
<protein>
    <submittedName>
        <fullName evidence="7">D-3-phosphoglycerate dehydrogenase SerA4</fullName>
    </submittedName>
</protein>
<dbReference type="Gene3D" id="3.40.50.720">
    <property type="entry name" value="NAD(P)-binding Rossmann-like Domain"/>
    <property type="match status" value="2"/>
</dbReference>
<evidence type="ECO:0000256" key="4">
    <source>
        <dbReference type="RuleBase" id="RU003719"/>
    </source>
</evidence>
<keyword evidence="3" id="KW-0520">NAD</keyword>
<dbReference type="EMBL" id="HG938354">
    <property type="protein sequence ID" value="CDN51953.1"/>
    <property type="molecule type" value="Genomic_DNA"/>
</dbReference>
<dbReference type="PROSITE" id="PS00670">
    <property type="entry name" value="D_2_HYDROXYACID_DH_2"/>
    <property type="match status" value="1"/>
</dbReference>
<dbReference type="PATRIC" id="fig|1028800.3.peg.5917"/>
<keyword evidence="2 4" id="KW-0560">Oxidoreductase</keyword>
<dbReference type="InterPro" id="IPR006139">
    <property type="entry name" value="D-isomer_2_OHA_DH_cat_dom"/>
</dbReference>
<dbReference type="GO" id="GO:0016616">
    <property type="term" value="F:oxidoreductase activity, acting on the CH-OH group of donors, NAD or NADP as acceptor"/>
    <property type="evidence" value="ECO:0007669"/>
    <property type="project" value="InterPro"/>
</dbReference>
<feature type="domain" description="D-isomer specific 2-hydroxyacid dehydrogenase NAD-binding" evidence="6">
    <location>
        <begin position="109"/>
        <end position="282"/>
    </location>
</feature>
<dbReference type="FunFam" id="3.40.50.720:FF:000203">
    <property type="entry name" value="D-3-phosphoglycerate dehydrogenase (SerA)"/>
    <property type="match status" value="1"/>
</dbReference>
<feature type="domain" description="D-isomer specific 2-hydroxyacid dehydrogenase catalytic" evidence="5">
    <location>
        <begin position="18"/>
        <end position="314"/>
    </location>
</feature>
<dbReference type="Proteomes" id="UP000028181">
    <property type="component" value="Plasmid pHAMBI540a"/>
</dbReference>
<dbReference type="PANTHER" id="PTHR42789:SF1">
    <property type="entry name" value="D-ISOMER SPECIFIC 2-HYDROXYACID DEHYDROGENASE FAMILY PROTEIN (AFU_ORTHOLOGUE AFUA_6G10090)"/>
    <property type="match status" value="1"/>
</dbReference>
<dbReference type="OrthoDB" id="9793626at2"/>
<dbReference type="RefSeq" id="WP_051909892.1">
    <property type="nucleotide sequence ID" value="NZ_HG938354.1"/>
</dbReference>
<dbReference type="GO" id="GO:0051287">
    <property type="term" value="F:NAD binding"/>
    <property type="evidence" value="ECO:0007669"/>
    <property type="project" value="InterPro"/>
</dbReference>
<comment type="similarity">
    <text evidence="1 4">Belongs to the D-isomer specific 2-hydroxyacid dehydrogenase family.</text>
</comment>
<dbReference type="SUPFAM" id="SSF51735">
    <property type="entry name" value="NAD(P)-binding Rossmann-fold domains"/>
    <property type="match status" value="1"/>
</dbReference>